<comment type="subcellular location">
    <subcellularLocation>
        <location evidence="2">Cell inner membrane</location>
        <topology evidence="2">Multi-pass membrane protein</topology>
    </subcellularLocation>
</comment>
<dbReference type="InterPro" id="IPR003661">
    <property type="entry name" value="HisK_dim/P_dom"/>
</dbReference>
<dbReference type="SMART" id="SM00387">
    <property type="entry name" value="HATPase_c"/>
    <property type="match status" value="1"/>
</dbReference>
<dbReference type="OrthoDB" id="9813151at2"/>
<gene>
    <name evidence="20" type="primary">phoR</name>
    <name evidence="21" type="ORF">EV682_10186</name>
    <name evidence="20" type="ORF">NCTC11159_00105</name>
</gene>
<dbReference type="InterPro" id="IPR000014">
    <property type="entry name" value="PAS"/>
</dbReference>
<dbReference type="RefSeq" id="WP_115225585.1">
    <property type="nucleotide sequence ID" value="NZ_CAWOLO010000001.1"/>
</dbReference>
<evidence type="ECO:0000313" key="23">
    <source>
        <dbReference type="Proteomes" id="UP000295794"/>
    </source>
</evidence>
<dbReference type="Proteomes" id="UP000255108">
    <property type="component" value="Unassembled WGS sequence"/>
</dbReference>
<dbReference type="InterPro" id="IPR050351">
    <property type="entry name" value="BphY/WalK/GraS-like"/>
</dbReference>
<dbReference type="GO" id="GO:0016036">
    <property type="term" value="P:cellular response to phosphate starvation"/>
    <property type="evidence" value="ECO:0007669"/>
    <property type="project" value="TreeGrafter"/>
</dbReference>
<dbReference type="CDD" id="cd00082">
    <property type="entry name" value="HisKA"/>
    <property type="match status" value="1"/>
</dbReference>
<evidence type="ECO:0000313" key="22">
    <source>
        <dbReference type="Proteomes" id="UP000255108"/>
    </source>
</evidence>
<comment type="catalytic activity">
    <reaction evidence="1">
        <text>ATP + protein L-histidine = ADP + protein N-phospho-L-histidine.</text>
        <dbReference type="EC" id="2.7.13.3"/>
    </reaction>
</comment>
<dbReference type="GO" id="GO:0006817">
    <property type="term" value="P:phosphate ion transport"/>
    <property type="evidence" value="ECO:0007669"/>
    <property type="project" value="UniProtKB-KW"/>
</dbReference>
<evidence type="ECO:0000256" key="15">
    <source>
        <dbReference type="ARBA" id="ARBA00023012"/>
    </source>
</evidence>
<evidence type="ECO:0000256" key="7">
    <source>
        <dbReference type="ARBA" id="ARBA00022553"/>
    </source>
</evidence>
<reference evidence="20 22" key="1">
    <citation type="submission" date="2018-06" db="EMBL/GenBank/DDBJ databases">
        <authorList>
            <consortium name="Pathogen Informatics"/>
            <person name="Doyle S."/>
        </authorList>
    </citation>
    <scope>NUCLEOTIDE SEQUENCE [LARGE SCALE GENOMIC DNA]</scope>
    <source>
        <strain evidence="20 22">NCTC11159</strain>
    </source>
</reference>
<keyword evidence="23" id="KW-1185">Reference proteome</keyword>
<dbReference type="Gene3D" id="3.30.450.20">
    <property type="entry name" value="PAS domain"/>
    <property type="match status" value="1"/>
</dbReference>
<keyword evidence="15" id="KW-0902">Two-component regulatory system</keyword>
<dbReference type="PANTHER" id="PTHR45453">
    <property type="entry name" value="PHOSPHATE REGULON SENSOR PROTEIN PHOR"/>
    <property type="match status" value="1"/>
</dbReference>
<dbReference type="SUPFAM" id="SSF55785">
    <property type="entry name" value="PYP-like sensor domain (PAS domain)"/>
    <property type="match status" value="1"/>
</dbReference>
<evidence type="ECO:0000256" key="9">
    <source>
        <dbReference type="ARBA" id="ARBA00022679"/>
    </source>
</evidence>
<dbReference type="PROSITE" id="PS50109">
    <property type="entry name" value="HIS_KIN"/>
    <property type="match status" value="1"/>
</dbReference>
<keyword evidence="9 20" id="KW-0808">Transferase</keyword>
<evidence type="ECO:0000259" key="19">
    <source>
        <dbReference type="PROSITE" id="PS50109"/>
    </source>
</evidence>
<comment type="function">
    <text evidence="17">Member of the two-component regulatory system PhoR/PhoB involved in the phosphate regulon genes expression. PhoR may function as a membrane-associated protein kinase that phosphorylates PhoB in response to environmental signals.</text>
</comment>
<dbReference type="InterPro" id="IPR021766">
    <property type="entry name" value="PhoR_N"/>
</dbReference>
<dbReference type="InterPro" id="IPR004358">
    <property type="entry name" value="Sig_transdc_His_kin-like_C"/>
</dbReference>
<keyword evidence="6" id="KW-1003">Cell membrane</keyword>
<evidence type="ECO:0000256" key="4">
    <source>
        <dbReference type="ARBA" id="ARBA00019665"/>
    </source>
</evidence>
<evidence type="ECO:0000256" key="14">
    <source>
        <dbReference type="ARBA" id="ARBA00022989"/>
    </source>
</evidence>
<keyword evidence="5" id="KW-0813">Transport</keyword>
<dbReference type="SUPFAM" id="SSF55874">
    <property type="entry name" value="ATPase domain of HSP90 chaperone/DNA topoisomerase II/histidine kinase"/>
    <property type="match status" value="1"/>
</dbReference>
<dbReference type="FunFam" id="3.30.565.10:FF:000006">
    <property type="entry name" value="Sensor histidine kinase WalK"/>
    <property type="match status" value="1"/>
</dbReference>
<dbReference type="Gene3D" id="1.10.287.130">
    <property type="match status" value="1"/>
</dbReference>
<keyword evidence="13" id="KW-0067">ATP-binding</keyword>
<dbReference type="Proteomes" id="UP000295794">
    <property type="component" value="Unassembled WGS sequence"/>
</dbReference>
<proteinExistence type="predicted"/>
<dbReference type="Pfam" id="PF11808">
    <property type="entry name" value="PhoR"/>
    <property type="match status" value="1"/>
</dbReference>
<dbReference type="GO" id="GO:0004721">
    <property type="term" value="F:phosphoprotein phosphatase activity"/>
    <property type="evidence" value="ECO:0007669"/>
    <property type="project" value="InterPro"/>
</dbReference>
<feature type="transmembrane region" description="Helical" evidence="18">
    <location>
        <begin position="7"/>
        <end position="24"/>
    </location>
</feature>
<evidence type="ECO:0000256" key="6">
    <source>
        <dbReference type="ARBA" id="ARBA00022475"/>
    </source>
</evidence>
<keyword evidence="7" id="KW-0597">Phosphoprotein</keyword>
<reference evidence="21 23" key="2">
    <citation type="submission" date="2019-03" db="EMBL/GenBank/DDBJ databases">
        <title>Genomic Encyclopedia of Type Strains, Phase IV (KMG-IV): sequencing the most valuable type-strain genomes for metagenomic binning, comparative biology and taxonomic classification.</title>
        <authorList>
            <person name="Goeker M."/>
        </authorList>
    </citation>
    <scope>NUCLEOTIDE SEQUENCE [LARGE SCALE GENOMIC DNA]</scope>
    <source>
        <strain evidence="21 23">DSM 3764</strain>
    </source>
</reference>
<dbReference type="AlphaFoldDB" id="A0A377Q1M5"/>
<dbReference type="Pfam" id="PF00512">
    <property type="entry name" value="HisKA"/>
    <property type="match status" value="1"/>
</dbReference>
<feature type="domain" description="Histidine kinase" evidence="19">
    <location>
        <begin position="210"/>
        <end position="425"/>
    </location>
</feature>
<keyword evidence="8" id="KW-0592">Phosphate transport</keyword>
<evidence type="ECO:0000256" key="11">
    <source>
        <dbReference type="ARBA" id="ARBA00022741"/>
    </source>
</evidence>
<keyword evidence="10 18" id="KW-0812">Transmembrane</keyword>
<accession>A0A377Q1M5</accession>
<evidence type="ECO:0000313" key="21">
    <source>
        <dbReference type="EMBL" id="TCU90067.1"/>
    </source>
</evidence>
<evidence type="ECO:0000313" key="20">
    <source>
        <dbReference type="EMBL" id="STQ89094.1"/>
    </source>
</evidence>
<dbReference type="InterPro" id="IPR035965">
    <property type="entry name" value="PAS-like_dom_sf"/>
</dbReference>
<sequence length="429" mass="48673">MLWLRSLIHYLTMAVFSASIGAIFGLTYGMATAIGLLSCSVLYHLVNLGRLHRWVEDSRVDNVPSGILLWQEVFDRVYNQVRLQSKIKERLTNTLDRFTNASEALPDGVVILDEHDRIEWCNRSAAQHMAINRVSDVWQVISNIVRHPSLREYLRSQDFAHPLVLHTHRPQEQVLSVQLVPFDSSRKLLLSRDITQLDRVQTVHRDFVANVSHELRTPLTVVGGFIETMIDMPDTDPETRGQHLQLMYDQTQRMQRLVDDLLTLSRLESGQQMREEEVDVPQLMRLLAAEAEGLSQGRHIVTIGQLDAIRLIGNHDELHSAFGNLVSNAIRYTPNGGEITLSWNLSFEHGLFSVKDSGIGISPEHLPRLTERFYRVDRGRSRSTGGTGLGLAIVKHIIQRHQAQLLVQSKSGEGSVFSVKFPPQRLINN</sequence>
<evidence type="ECO:0000256" key="2">
    <source>
        <dbReference type="ARBA" id="ARBA00004429"/>
    </source>
</evidence>
<dbReference type="Pfam" id="PF02518">
    <property type="entry name" value="HATPase_c"/>
    <property type="match status" value="1"/>
</dbReference>
<dbReference type="InterPro" id="IPR036890">
    <property type="entry name" value="HATPase_C_sf"/>
</dbReference>
<dbReference type="Pfam" id="PF13188">
    <property type="entry name" value="PAS_8"/>
    <property type="match status" value="1"/>
</dbReference>
<evidence type="ECO:0000256" key="10">
    <source>
        <dbReference type="ARBA" id="ARBA00022692"/>
    </source>
</evidence>
<keyword evidence="11" id="KW-0547">Nucleotide-binding</keyword>
<dbReference type="FunFam" id="1.10.287.130:FF:000008">
    <property type="entry name" value="Two-component sensor histidine kinase"/>
    <property type="match status" value="1"/>
</dbReference>
<evidence type="ECO:0000256" key="12">
    <source>
        <dbReference type="ARBA" id="ARBA00022777"/>
    </source>
</evidence>
<dbReference type="SUPFAM" id="SSF47384">
    <property type="entry name" value="Homodimeric domain of signal transducing histidine kinase"/>
    <property type="match status" value="1"/>
</dbReference>
<dbReference type="PANTHER" id="PTHR45453:SF1">
    <property type="entry name" value="PHOSPHATE REGULON SENSOR PROTEIN PHOR"/>
    <property type="match status" value="1"/>
</dbReference>
<dbReference type="PRINTS" id="PR00344">
    <property type="entry name" value="BCTRLSENSOR"/>
</dbReference>
<organism evidence="20 22">
    <name type="scientific">Iodobacter fluviatilis</name>
    <dbReference type="NCBI Taxonomy" id="537"/>
    <lineage>
        <taxon>Bacteria</taxon>
        <taxon>Pseudomonadati</taxon>
        <taxon>Pseudomonadota</taxon>
        <taxon>Betaproteobacteria</taxon>
        <taxon>Neisseriales</taxon>
        <taxon>Chitinibacteraceae</taxon>
        <taxon>Iodobacter</taxon>
    </lineage>
</organism>
<dbReference type="InterPro" id="IPR014310">
    <property type="entry name" value="Sig_transdc_His_kinase_PhoR"/>
</dbReference>
<dbReference type="SMART" id="SM00388">
    <property type="entry name" value="HisKA"/>
    <property type="match status" value="1"/>
</dbReference>
<protein>
    <recommendedName>
        <fullName evidence="4">Phosphate regulon sensor protein PhoR</fullName>
        <ecNumber evidence="3">2.7.13.3</ecNumber>
    </recommendedName>
</protein>
<dbReference type="GO" id="GO:0005886">
    <property type="term" value="C:plasma membrane"/>
    <property type="evidence" value="ECO:0007669"/>
    <property type="project" value="UniProtKB-SubCell"/>
</dbReference>
<evidence type="ECO:0000256" key="16">
    <source>
        <dbReference type="ARBA" id="ARBA00023136"/>
    </source>
</evidence>
<keyword evidence="12 21" id="KW-0418">Kinase</keyword>
<dbReference type="EMBL" id="SMBT01000001">
    <property type="protein sequence ID" value="TCU90067.1"/>
    <property type="molecule type" value="Genomic_DNA"/>
</dbReference>
<dbReference type="EMBL" id="UGHR01000001">
    <property type="protein sequence ID" value="STQ89094.1"/>
    <property type="molecule type" value="Genomic_DNA"/>
</dbReference>
<dbReference type="Gene3D" id="3.30.565.10">
    <property type="entry name" value="Histidine kinase-like ATPase, C-terminal domain"/>
    <property type="match status" value="1"/>
</dbReference>
<keyword evidence="16 18" id="KW-0472">Membrane</keyword>
<evidence type="ECO:0000256" key="5">
    <source>
        <dbReference type="ARBA" id="ARBA00022448"/>
    </source>
</evidence>
<evidence type="ECO:0000256" key="8">
    <source>
        <dbReference type="ARBA" id="ARBA00022592"/>
    </source>
</evidence>
<dbReference type="NCBIfam" id="TIGR02966">
    <property type="entry name" value="phoR_proteo"/>
    <property type="match status" value="1"/>
</dbReference>
<dbReference type="InterPro" id="IPR003594">
    <property type="entry name" value="HATPase_dom"/>
</dbReference>
<keyword evidence="14 18" id="KW-1133">Transmembrane helix</keyword>
<dbReference type="InterPro" id="IPR005467">
    <property type="entry name" value="His_kinase_dom"/>
</dbReference>
<evidence type="ECO:0000256" key="3">
    <source>
        <dbReference type="ARBA" id="ARBA00012438"/>
    </source>
</evidence>
<dbReference type="EC" id="2.7.13.3" evidence="3"/>
<dbReference type="InterPro" id="IPR036097">
    <property type="entry name" value="HisK_dim/P_sf"/>
</dbReference>
<evidence type="ECO:0000256" key="1">
    <source>
        <dbReference type="ARBA" id="ARBA00000085"/>
    </source>
</evidence>
<name>A0A377Q1M5_9NEIS</name>
<dbReference type="GO" id="GO:0000155">
    <property type="term" value="F:phosphorelay sensor kinase activity"/>
    <property type="evidence" value="ECO:0007669"/>
    <property type="project" value="InterPro"/>
</dbReference>
<evidence type="ECO:0000256" key="13">
    <source>
        <dbReference type="ARBA" id="ARBA00022840"/>
    </source>
</evidence>
<evidence type="ECO:0000256" key="18">
    <source>
        <dbReference type="SAM" id="Phobius"/>
    </source>
</evidence>
<evidence type="ECO:0000256" key="17">
    <source>
        <dbReference type="ARBA" id="ARBA00025207"/>
    </source>
</evidence>
<dbReference type="GO" id="GO:0005524">
    <property type="term" value="F:ATP binding"/>
    <property type="evidence" value="ECO:0007669"/>
    <property type="project" value="UniProtKB-KW"/>
</dbReference>